<feature type="transmembrane region" description="Helical" evidence="5">
    <location>
        <begin position="264"/>
        <end position="287"/>
    </location>
</feature>
<feature type="transmembrane region" description="Helical" evidence="5">
    <location>
        <begin position="229"/>
        <end position="252"/>
    </location>
</feature>
<comment type="subcellular location">
    <subcellularLocation>
        <location evidence="1">Membrane</location>
        <topology evidence="1">Multi-pass membrane protein</topology>
    </subcellularLocation>
</comment>
<feature type="transmembrane region" description="Helical" evidence="5">
    <location>
        <begin position="151"/>
        <end position="180"/>
    </location>
</feature>
<comment type="caution">
    <text evidence="6">The sequence shown here is derived from an EMBL/GenBank/DDBJ whole genome shotgun (WGS) entry which is preliminary data.</text>
</comment>
<feature type="transmembrane region" description="Helical" evidence="5">
    <location>
        <begin position="378"/>
        <end position="405"/>
    </location>
</feature>
<feature type="transmembrane region" description="Helical" evidence="5">
    <location>
        <begin position="332"/>
        <end position="349"/>
    </location>
</feature>
<dbReference type="PANTHER" id="PTHR43427:SF9">
    <property type="entry name" value="ION-TRANSPORT PROTEIN YFEO-RELATED"/>
    <property type="match status" value="1"/>
</dbReference>
<dbReference type="Proteomes" id="UP001610861">
    <property type="component" value="Unassembled WGS sequence"/>
</dbReference>
<feature type="transmembrane region" description="Helical" evidence="5">
    <location>
        <begin position="192"/>
        <end position="209"/>
    </location>
</feature>
<evidence type="ECO:0000256" key="1">
    <source>
        <dbReference type="ARBA" id="ARBA00004141"/>
    </source>
</evidence>
<dbReference type="InterPro" id="IPR001807">
    <property type="entry name" value="ClC"/>
</dbReference>
<name>A0ABW7Q880_9MICO</name>
<gene>
    <name evidence="6" type="ORF">ACH3VR_11970</name>
</gene>
<keyword evidence="2 5" id="KW-0812">Transmembrane</keyword>
<dbReference type="Gene3D" id="1.10.3080.10">
    <property type="entry name" value="Clc chloride channel"/>
    <property type="match status" value="1"/>
</dbReference>
<dbReference type="InterPro" id="IPR050368">
    <property type="entry name" value="ClC-type_chloride_channel"/>
</dbReference>
<keyword evidence="3 5" id="KW-1133">Transmembrane helix</keyword>
<dbReference type="NCBIfam" id="NF002971">
    <property type="entry name" value="PRK03655.1"/>
    <property type="match status" value="1"/>
</dbReference>
<keyword evidence="4 5" id="KW-0472">Membrane</keyword>
<dbReference type="CDD" id="cd00400">
    <property type="entry name" value="Voltage_gated_ClC"/>
    <property type="match status" value="1"/>
</dbReference>
<dbReference type="InterPro" id="IPR014743">
    <property type="entry name" value="Cl-channel_core"/>
</dbReference>
<dbReference type="Pfam" id="PF00654">
    <property type="entry name" value="Voltage_CLC"/>
    <property type="match status" value="1"/>
</dbReference>
<sequence length="432" mass="44022">MSETTTASPGIRTLLLMSVPAILIGVGSAVVLRLLDLVSDELMHFIWDYVPGLFGASEETPWWIFLVLTLTGAAVGAIVWLVPGHGGPDSATTELGGTPPKLGAVPTILLVSILGLAGGVSLGPENPTIAVNSALAVAVFGRLSIKIPPALLAMLAISGTIGALFGTPVAAALVFTGMVGATALPGSLWDKLFLPLAAAGAGSVTMLLLGGESISFTLEPMGAIQPVYLLQGFLVAAVSAVLGVIAAFVFPYIHRVFHALRNPIIFTTIGGMILGVLGIIGGPITLFKGLQQTGELLENPGAYDAGQLALFTGVKLVALLIAASAGFRGGRIFPAVFIGTAFGLLAYALFPGIPISLAVACGVMGITLAATKDGWIGIFVGIALCGDITVLPLLCLIILPVWLIVTKAPELTVHPAEPEATAPAKPVKPAKA</sequence>
<feature type="transmembrane region" description="Helical" evidence="5">
    <location>
        <begin position="62"/>
        <end position="82"/>
    </location>
</feature>
<evidence type="ECO:0000313" key="6">
    <source>
        <dbReference type="EMBL" id="MFH8251076.1"/>
    </source>
</evidence>
<feature type="transmembrane region" description="Helical" evidence="5">
    <location>
        <begin position="307"/>
        <end position="325"/>
    </location>
</feature>
<accession>A0ABW7Q880</accession>
<dbReference type="PANTHER" id="PTHR43427">
    <property type="entry name" value="CHLORIDE CHANNEL PROTEIN CLC-E"/>
    <property type="match status" value="1"/>
</dbReference>
<dbReference type="SUPFAM" id="SSF81340">
    <property type="entry name" value="Clc chloride channel"/>
    <property type="match status" value="1"/>
</dbReference>
<evidence type="ECO:0000256" key="3">
    <source>
        <dbReference type="ARBA" id="ARBA00022989"/>
    </source>
</evidence>
<evidence type="ECO:0000256" key="2">
    <source>
        <dbReference type="ARBA" id="ARBA00022692"/>
    </source>
</evidence>
<dbReference type="RefSeq" id="WP_397556538.1">
    <property type="nucleotide sequence ID" value="NZ_JBIQWL010000004.1"/>
</dbReference>
<evidence type="ECO:0000313" key="7">
    <source>
        <dbReference type="Proteomes" id="UP001610861"/>
    </source>
</evidence>
<evidence type="ECO:0000256" key="5">
    <source>
        <dbReference type="SAM" id="Phobius"/>
    </source>
</evidence>
<proteinExistence type="predicted"/>
<evidence type="ECO:0000256" key="4">
    <source>
        <dbReference type="ARBA" id="ARBA00023136"/>
    </source>
</evidence>
<dbReference type="EMBL" id="JBIQWL010000004">
    <property type="protein sequence ID" value="MFH8251076.1"/>
    <property type="molecule type" value="Genomic_DNA"/>
</dbReference>
<keyword evidence="7" id="KW-1185">Reference proteome</keyword>
<organism evidence="6 7">
    <name type="scientific">Microbacterium alkaliflavum</name>
    <dbReference type="NCBI Taxonomy" id="3248839"/>
    <lineage>
        <taxon>Bacteria</taxon>
        <taxon>Bacillati</taxon>
        <taxon>Actinomycetota</taxon>
        <taxon>Actinomycetes</taxon>
        <taxon>Micrococcales</taxon>
        <taxon>Microbacteriaceae</taxon>
        <taxon>Microbacterium</taxon>
    </lineage>
</organism>
<feature type="transmembrane region" description="Helical" evidence="5">
    <location>
        <begin position="14"/>
        <end position="35"/>
    </location>
</feature>
<protein>
    <submittedName>
        <fullName evidence="6">Ion channel protein</fullName>
    </submittedName>
</protein>
<reference evidence="6 7" key="1">
    <citation type="submission" date="2024-09" db="EMBL/GenBank/DDBJ databases">
        <authorList>
            <person name="Pan X."/>
        </authorList>
    </citation>
    <scope>NUCLEOTIDE SEQUENCE [LARGE SCALE GENOMIC DNA]</scope>
    <source>
        <strain evidence="6 7">B2969</strain>
    </source>
</reference>
<feature type="transmembrane region" description="Helical" evidence="5">
    <location>
        <begin position="102"/>
        <end position="122"/>
    </location>
</feature>